<evidence type="ECO:0000256" key="2">
    <source>
        <dbReference type="SAM" id="Phobius"/>
    </source>
</evidence>
<comment type="caution">
    <text evidence="3">The sequence shown here is derived from an EMBL/GenBank/DDBJ whole genome shotgun (WGS) entry which is preliminary data.</text>
</comment>
<dbReference type="EMBL" id="SSGD01000116">
    <property type="protein sequence ID" value="TXI52972.1"/>
    <property type="molecule type" value="Genomic_DNA"/>
</dbReference>
<feature type="region of interest" description="Disordered" evidence="1">
    <location>
        <begin position="1"/>
        <end position="25"/>
    </location>
</feature>
<evidence type="ECO:0000313" key="4">
    <source>
        <dbReference type="Proteomes" id="UP000321797"/>
    </source>
</evidence>
<reference evidence="3 4" key="1">
    <citation type="submission" date="2018-09" db="EMBL/GenBank/DDBJ databases">
        <title>Metagenome Assembled Genomes from an Advanced Water Purification Facility.</title>
        <authorList>
            <person name="Stamps B.W."/>
            <person name="Spear J.R."/>
        </authorList>
    </citation>
    <scope>NUCLEOTIDE SEQUENCE [LARGE SCALE GENOMIC DNA]</scope>
    <source>
        <strain evidence="3">Bin_29_2</strain>
    </source>
</reference>
<dbReference type="Proteomes" id="UP000321797">
    <property type="component" value="Unassembled WGS sequence"/>
</dbReference>
<keyword evidence="2" id="KW-0472">Membrane</keyword>
<gene>
    <name evidence="3" type="ORF">E6Q54_17140</name>
</gene>
<dbReference type="AlphaFoldDB" id="A0A5C7XU54"/>
<keyword evidence="2" id="KW-1133">Transmembrane helix</keyword>
<proteinExistence type="predicted"/>
<accession>A0A5C7XU54</accession>
<name>A0A5C7XU54_9MYCO</name>
<evidence type="ECO:0000313" key="3">
    <source>
        <dbReference type="EMBL" id="TXI52972.1"/>
    </source>
</evidence>
<protein>
    <submittedName>
        <fullName evidence="3">Uncharacterized protein</fullName>
    </submittedName>
</protein>
<feature type="transmembrane region" description="Helical" evidence="2">
    <location>
        <begin position="30"/>
        <end position="53"/>
    </location>
</feature>
<keyword evidence="2" id="KW-0812">Transmembrane</keyword>
<organism evidence="3 4">
    <name type="scientific">Mycolicibacter arupensis</name>
    <dbReference type="NCBI Taxonomy" id="342002"/>
    <lineage>
        <taxon>Bacteria</taxon>
        <taxon>Bacillati</taxon>
        <taxon>Actinomycetota</taxon>
        <taxon>Actinomycetes</taxon>
        <taxon>Mycobacteriales</taxon>
        <taxon>Mycobacteriaceae</taxon>
        <taxon>Mycolicibacter</taxon>
    </lineage>
</organism>
<sequence>MSSDSDDEQSRASSGPPAHASRPSPRFSRIAAWAGGTAAVIAVGVGTAALIRLPGEASSGPRSFDAITVASAPTAVLPLSEPEILELLDRRPEYGPLADPVRRTGCLAGLGYPASTQILGAREITVSGRPGVLLLVPGTPAGNVIALAVAPHCSSADTGLLADTTVRRP</sequence>
<evidence type="ECO:0000256" key="1">
    <source>
        <dbReference type="SAM" id="MobiDB-lite"/>
    </source>
</evidence>